<dbReference type="STRING" id="262004.SAMN04489796_102230"/>
<organism evidence="1 2">
    <name type="scientific">Winogradskyella thalassocola</name>
    <dbReference type="NCBI Taxonomy" id="262004"/>
    <lineage>
        <taxon>Bacteria</taxon>
        <taxon>Pseudomonadati</taxon>
        <taxon>Bacteroidota</taxon>
        <taxon>Flavobacteriia</taxon>
        <taxon>Flavobacteriales</taxon>
        <taxon>Flavobacteriaceae</taxon>
        <taxon>Winogradskyella</taxon>
    </lineage>
</organism>
<dbReference type="EMBL" id="FNCZ01000002">
    <property type="protein sequence ID" value="SDH30215.1"/>
    <property type="molecule type" value="Genomic_DNA"/>
</dbReference>
<sequence length="77" mass="9062">METTIEKAIEFENRKFSFKTTSDRIMAAREAKDLILEVNELYKEKKDAKLMDLMKRLTVIKQKIEKRLKGRPLTATS</sequence>
<name>A0A1G8BAJ2_9FLAO</name>
<dbReference type="AlphaFoldDB" id="A0A1G8BAJ2"/>
<proteinExistence type="predicted"/>
<gene>
    <name evidence="1" type="ORF">SAMN04489796_102230</name>
</gene>
<protein>
    <submittedName>
        <fullName evidence="1">Uncharacterized protein</fullName>
    </submittedName>
</protein>
<dbReference type="RefSeq" id="WP_092467105.1">
    <property type="nucleotide sequence ID" value="NZ_FNCZ01000002.1"/>
</dbReference>
<evidence type="ECO:0000313" key="1">
    <source>
        <dbReference type="EMBL" id="SDH30215.1"/>
    </source>
</evidence>
<evidence type="ECO:0000313" key="2">
    <source>
        <dbReference type="Proteomes" id="UP000199492"/>
    </source>
</evidence>
<accession>A0A1G8BAJ2</accession>
<dbReference type="Proteomes" id="UP000199492">
    <property type="component" value="Unassembled WGS sequence"/>
</dbReference>
<keyword evidence="2" id="KW-1185">Reference proteome</keyword>
<dbReference type="OrthoDB" id="1451549at2"/>
<reference evidence="2" key="1">
    <citation type="submission" date="2016-10" db="EMBL/GenBank/DDBJ databases">
        <authorList>
            <person name="Varghese N."/>
            <person name="Submissions S."/>
        </authorList>
    </citation>
    <scope>NUCLEOTIDE SEQUENCE [LARGE SCALE GENOMIC DNA]</scope>
    <source>
        <strain evidence="2">DSM 15363</strain>
    </source>
</reference>